<accession>A0A3Q8WU68</accession>
<gene>
    <name evidence="2" type="ORF">EJO69_07670</name>
</gene>
<dbReference type="Proteomes" id="UP000270021">
    <property type="component" value="Chromosome"/>
</dbReference>
<dbReference type="Pfam" id="PF13343">
    <property type="entry name" value="SBP_bac_6"/>
    <property type="match status" value="1"/>
</dbReference>
<dbReference type="Gene3D" id="3.40.190.10">
    <property type="entry name" value="Periplasmic binding protein-like II"/>
    <property type="match status" value="2"/>
</dbReference>
<dbReference type="AlphaFoldDB" id="A0A3Q8WU68"/>
<evidence type="ECO:0000313" key="3">
    <source>
        <dbReference type="Proteomes" id="UP000270021"/>
    </source>
</evidence>
<name>A0A3Q8WU68_9ACTO</name>
<organism evidence="2 3">
    <name type="scientific">Flaviflexus salsibiostraticola</name>
    <dbReference type="NCBI Taxonomy" id="1282737"/>
    <lineage>
        <taxon>Bacteria</taxon>
        <taxon>Bacillati</taxon>
        <taxon>Actinomycetota</taxon>
        <taxon>Actinomycetes</taxon>
        <taxon>Actinomycetales</taxon>
        <taxon>Actinomycetaceae</taxon>
        <taxon>Flaviflexus</taxon>
    </lineage>
</organism>
<dbReference type="SUPFAM" id="SSF53850">
    <property type="entry name" value="Periplasmic binding protein-like II"/>
    <property type="match status" value="1"/>
</dbReference>
<dbReference type="PROSITE" id="PS51257">
    <property type="entry name" value="PROKAR_LIPOPROTEIN"/>
    <property type="match status" value="1"/>
</dbReference>
<dbReference type="KEGG" id="fsl:EJO69_07670"/>
<dbReference type="GO" id="GO:0030288">
    <property type="term" value="C:outer membrane-bounded periplasmic space"/>
    <property type="evidence" value="ECO:0007669"/>
    <property type="project" value="TreeGrafter"/>
</dbReference>
<evidence type="ECO:0000313" key="2">
    <source>
        <dbReference type="EMBL" id="AZN30196.1"/>
    </source>
</evidence>
<dbReference type="GO" id="GO:0030976">
    <property type="term" value="F:thiamine pyrophosphate binding"/>
    <property type="evidence" value="ECO:0007669"/>
    <property type="project" value="TreeGrafter"/>
</dbReference>
<keyword evidence="3" id="KW-1185">Reference proteome</keyword>
<dbReference type="OrthoDB" id="5412681at2"/>
<keyword evidence="1" id="KW-0732">Signal</keyword>
<dbReference type="PANTHER" id="PTHR30006">
    <property type="entry name" value="THIAMINE-BINDING PERIPLASMIC PROTEIN-RELATED"/>
    <property type="match status" value="1"/>
</dbReference>
<dbReference type="GO" id="GO:0015888">
    <property type="term" value="P:thiamine transport"/>
    <property type="evidence" value="ECO:0007669"/>
    <property type="project" value="InterPro"/>
</dbReference>
<proteinExistence type="predicted"/>
<protein>
    <submittedName>
        <fullName evidence="2">Thiamine ABC transporter substrate-binding protein</fullName>
    </submittedName>
</protein>
<dbReference type="GO" id="GO:0030975">
    <property type="term" value="F:thiamine binding"/>
    <property type="evidence" value="ECO:0007669"/>
    <property type="project" value="InterPro"/>
</dbReference>
<dbReference type="EMBL" id="CP034438">
    <property type="protein sequence ID" value="AZN30196.1"/>
    <property type="molecule type" value="Genomic_DNA"/>
</dbReference>
<dbReference type="PANTHER" id="PTHR30006:SF2">
    <property type="entry name" value="ABC TRANSPORTER SUBSTRATE-BINDING PROTEIN"/>
    <property type="match status" value="1"/>
</dbReference>
<dbReference type="InterPro" id="IPR005948">
    <property type="entry name" value="ThiB-like"/>
</dbReference>
<evidence type="ECO:0000256" key="1">
    <source>
        <dbReference type="ARBA" id="ARBA00022729"/>
    </source>
</evidence>
<reference evidence="2 3" key="1">
    <citation type="submission" date="2018-12" db="EMBL/GenBank/DDBJ databases">
        <title>Complete genome sequence of Flaviflexus salsibiostraticola KCTC 33148.</title>
        <authorList>
            <person name="Bae J.-W."/>
        </authorList>
    </citation>
    <scope>NUCLEOTIDE SEQUENCE [LARGE SCALE GENOMIC DNA]</scope>
    <source>
        <strain evidence="2 3">KCTC 33148</strain>
    </source>
</reference>
<dbReference type="NCBIfam" id="TIGR01254">
    <property type="entry name" value="sfuA"/>
    <property type="match status" value="1"/>
</dbReference>
<sequence length="338" mass="36060">MGRGLSPPAMEVDMKKTAVGLVSLALLAACGSDAEEEAVTILTHDSFVMSEEQIAAFEEESGYTLQTIAPGDGGVLVNQLILNRDNPQADGVYGVDTFIARTVIEEALLAPYTSPALPESAESLVVADSLTPIDQGDVCINIDTAWFEEEGMTPPEGLEDLRAPEYAALTAVIDPATSSPGYAFLVATATEFGDDWQDYWADLLDGGARVASGWSDAYYSDFSGADGDGPYPLVLSYSSSPAAAPGTDYLPDTCVRQVEYAGVVEGAANPEGAQAFIDFMLSDAFQSSIPENMYMYPVTDQELPAEWQEVAELSDTPIMVDPQRVDRGELLSAFADLR</sequence>